<dbReference type="PANTHER" id="PTHR43014:SF4">
    <property type="entry name" value="PYRIDINE NUCLEOTIDE-DISULFIDE OXIDOREDUCTASE RCLA-RELATED"/>
    <property type="match status" value="1"/>
</dbReference>
<comment type="caution">
    <text evidence="7">The sequence shown here is derived from an EMBL/GenBank/DDBJ whole genome shotgun (WGS) entry which is preliminary data.</text>
</comment>
<keyword evidence="4" id="KW-0274">FAD</keyword>
<dbReference type="RefSeq" id="WP_300047936.1">
    <property type="nucleotide sequence ID" value="NZ_CP133407.1"/>
</dbReference>
<dbReference type="Pfam" id="PF07992">
    <property type="entry name" value="Pyr_redox_2"/>
    <property type="match status" value="1"/>
</dbReference>
<keyword evidence="7" id="KW-0670">Pyruvate</keyword>
<feature type="domain" description="FAD/NAD(P)-binding" evidence="6">
    <location>
        <begin position="11"/>
        <end position="319"/>
    </location>
</feature>
<dbReference type="PRINTS" id="PR00368">
    <property type="entry name" value="FADPNR"/>
</dbReference>
<dbReference type="Pfam" id="PF02852">
    <property type="entry name" value="Pyr_redox_dim"/>
    <property type="match status" value="1"/>
</dbReference>
<evidence type="ECO:0000259" key="6">
    <source>
        <dbReference type="Pfam" id="PF07992"/>
    </source>
</evidence>
<dbReference type="InterPro" id="IPR036188">
    <property type="entry name" value="FAD/NAD-bd_sf"/>
</dbReference>
<dbReference type="Proteomes" id="UP001230145">
    <property type="component" value="Unassembled WGS sequence"/>
</dbReference>
<dbReference type="SUPFAM" id="SSF51905">
    <property type="entry name" value="FAD/NAD(P)-binding domain"/>
    <property type="match status" value="1"/>
</dbReference>
<dbReference type="InterPro" id="IPR016156">
    <property type="entry name" value="FAD/NAD-linked_Rdtase_dimer_sf"/>
</dbReference>
<comment type="similarity">
    <text evidence="2">Belongs to the class-I pyridine nucleotide-disulfide oxidoreductase family.</text>
</comment>
<keyword evidence="3" id="KW-0285">Flavoprotein</keyword>
<dbReference type="PANTHER" id="PTHR43014">
    <property type="entry name" value="MERCURIC REDUCTASE"/>
    <property type="match status" value="1"/>
</dbReference>
<evidence type="ECO:0000313" key="8">
    <source>
        <dbReference type="Proteomes" id="UP001230145"/>
    </source>
</evidence>
<dbReference type="Gene3D" id="3.50.50.60">
    <property type="entry name" value="FAD/NAD(P)-binding domain"/>
    <property type="match status" value="2"/>
</dbReference>
<dbReference type="InterPro" id="IPR023753">
    <property type="entry name" value="FAD/NAD-binding_dom"/>
</dbReference>
<evidence type="ECO:0000313" key="7">
    <source>
        <dbReference type="EMBL" id="MDP9833383.1"/>
    </source>
</evidence>
<name>A0ABT9PKZ0_9ACTO</name>
<sequence length="461" mass="49293">MKNDETFLDLDLLVIGFGKAGKTLAMTRAAAGDRVAIVEKSPAMYGGTCINVACVPTKTLLTSAERVHDAMKQGVLSVSLDEAFASAQEHRDAFIAKLNSVNKAMAEGKNVAIIDGFARFVAPKTVEVTQAEGAPLQIMADTIVINTGAEPRKLNVPGADGERVYDSTSIQFVDKRPGELAVIGAGPIGLEFATMFAHMGTKVTVVDAGSKFLPMFDRDVADLLRADLEDLGVHFVQGGVQSLTHEGDRVSVELDQGSVSADAVLVAIGRVPATADLGLENAGIETERGFVTVDEYRRTNVDGIYAVGDVNGGPQFTYISYDDYRIVLDHKWGEGKKSANGRIFPTSTFINPPLSQIGMNEEQARAWAEENGKELDIRVSKIADLAIVPRPKILGNPRGMAKFIIDKANGLIVGAVIYSVDSQELINTVALAMREQIPAARIGAGIYTHPSTSELFNAMLA</sequence>
<dbReference type="PRINTS" id="PR00411">
    <property type="entry name" value="PNDRDTASEI"/>
</dbReference>
<dbReference type="PIRSF" id="PIRSF000350">
    <property type="entry name" value="Mercury_reductase_MerA"/>
    <property type="match status" value="1"/>
</dbReference>
<proteinExistence type="inferred from homology"/>
<dbReference type="Gene3D" id="3.30.390.30">
    <property type="match status" value="1"/>
</dbReference>
<comment type="cofactor">
    <cofactor evidence="1">
        <name>FAD</name>
        <dbReference type="ChEBI" id="CHEBI:57692"/>
    </cofactor>
</comment>
<dbReference type="EMBL" id="JAUSQL010000001">
    <property type="protein sequence ID" value="MDP9833383.1"/>
    <property type="molecule type" value="Genomic_DNA"/>
</dbReference>
<evidence type="ECO:0000256" key="3">
    <source>
        <dbReference type="ARBA" id="ARBA00022630"/>
    </source>
</evidence>
<dbReference type="InterPro" id="IPR004099">
    <property type="entry name" value="Pyr_nucl-diS_OxRdtase_dimer"/>
</dbReference>
<accession>A0ABT9PKZ0</accession>
<dbReference type="InterPro" id="IPR001100">
    <property type="entry name" value="Pyr_nuc-diS_OxRdtase"/>
</dbReference>
<gene>
    <name evidence="7" type="ORF">J2S45_002062</name>
</gene>
<protein>
    <submittedName>
        <fullName evidence="7">Pyruvate/2-oxoglutarate dehydrogenase complex dihydrolipoamide dehydrogenase (E3) component</fullName>
    </submittedName>
</protein>
<organism evidence="7 8">
    <name type="scientific">Trueperella abortisuis</name>
    <dbReference type="NCBI Taxonomy" id="445930"/>
    <lineage>
        <taxon>Bacteria</taxon>
        <taxon>Bacillati</taxon>
        <taxon>Actinomycetota</taxon>
        <taxon>Actinomycetes</taxon>
        <taxon>Actinomycetales</taxon>
        <taxon>Actinomycetaceae</taxon>
        <taxon>Trueperella</taxon>
    </lineage>
</organism>
<evidence type="ECO:0000256" key="2">
    <source>
        <dbReference type="ARBA" id="ARBA00007532"/>
    </source>
</evidence>
<evidence type="ECO:0000259" key="5">
    <source>
        <dbReference type="Pfam" id="PF02852"/>
    </source>
</evidence>
<dbReference type="SUPFAM" id="SSF55424">
    <property type="entry name" value="FAD/NAD-linked reductases, dimerisation (C-terminal) domain"/>
    <property type="match status" value="1"/>
</dbReference>
<keyword evidence="8" id="KW-1185">Reference proteome</keyword>
<evidence type="ECO:0000256" key="1">
    <source>
        <dbReference type="ARBA" id="ARBA00001974"/>
    </source>
</evidence>
<reference evidence="7 8" key="1">
    <citation type="submission" date="2023-07" db="EMBL/GenBank/DDBJ databases">
        <title>Sequencing the genomes of 1000 actinobacteria strains.</title>
        <authorList>
            <person name="Klenk H.-P."/>
        </authorList>
    </citation>
    <scope>NUCLEOTIDE SEQUENCE [LARGE SCALE GENOMIC DNA]</scope>
    <source>
        <strain evidence="7 8">DSM 19515</strain>
    </source>
</reference>
<feature type="domain" description="Pyridine nucleotide-disulphide oxidoreductase dimerisation" evidence="5">
    <location>
        <begin position="345"/>
        <end position="457"/>
    </location>
</feature>
<evidence type="ECO:0000256" key="4">
    <source>
        <dbReference type="ARBA" id="ARBA00022827"/>
    </source>
</evidence>